<dbReference type="Pfam" id="PF02594">
    <property type="entry name" value="DUF167"/>
    <property type="match status" value="1"/>
</dbReference>
<dbReference type="AlphaFoldDB" id="A0A3E2BQB4"/>
<dbReference type="SMART" id="SM01152">
    <property type="entry name" value="DUF167"/>
    <property type="match status" value="1"/>
</dbReference>
<dbReference type="PANTHER" id="PTHR13420:SF7">
    <property type="entry name" value="UPF0235 PROTEIN C15ORF40"/>
    <property type="match status" value="1"/>
</dbReference>
<dbReference type="InterPro" id="IPR036591">
    <property type="entry name" value="YggU-like_sf"/>
</dbReference>
<comment type="caution">
    <text evidence="3">The sequence shown here is derived from an EMBL/GenBank/DDBJ whole genome shotgun (WGS) entry which is preliminary data.</text>
</comment>
<dbReference type="PANTHER" id="PTHR13420">
    <property type="entry name" value="UPF0235 PROTEIN C15ORF40"/>
    <property type="match status" value="1"/>
</dbReference>
<organism evidence="3 4">
    <name type="scientific">Candidatus Saccharicenans subterraneus</name>
    <dbReference type="NCBI Taxonomy" id="2508984"/>
    <lineage>
        <taxon>Bacteria</taxon>
        <taxon>Candidatus Aminicenantota</taxon>
        <taxon>Candidatus Aminicenantia</taxon>
        <taxon>Candidatus Aminicenantales</taxon>
        <taxon>Candidatus Saccharicenantaceae</taxon>
        <taxon>Candidatus Saccharicenans</taxon>
    </lineage>
</organism>
<dbReference type="HAMAP" id="MF_00634">
    <property type="entry name" value="UPF0235"/>
    <property type="match status" value="1"/>
</dbReference>
<gene>
    <name evidence="3" type="ORF">OP8BY_0833</name>
</gene>
<dbReference type="NCBIfam" id="TIGR00251">
    <property type="entry name" value="DUF167 family protein"/>
    <property type="match status" value="1"/>
</dbReference>
<evidence type="ECO:0000313" key="3">
    <source>
        <dbReference type="EMBL" id="RFT16891.1"/>
    </source>
</evidence>
<evidence type="ECO:0000256" key="2">
    <source>
        <dbReference type="HAMAP-Rule" id="MF_00634"/>
    </source>
</evidence>
<name>A0A3E2BQB4_9BACT</name>
<dbReference type="Gene3D" id="3.30.1200.10">
    <property type="entry name" value="YggU-like"/>
    <property type="match status" value="1"/>
</dbReference>
<dbReference type="SUPFAM" id="SSF69786">
    <property type="entry name" value="YggU-like"/>
    <property type="match status" value="1"/>
</dbReference>
<evidence type="ECO:0000313" key="4">
    <source>
        <dbReference type="Proteomes" id="UP000257323"/>
    </source>
</evidence>
<proteinExistence type="inferred from homology"/>
<reference evidence="3 4" key="1">
    <citation type="submission" date="2018-08" db="EMBL/GenBank/DDBJ databases">
        <title>Genome analysis of the thermophilic bacterium of the candidate phylum Aminicenantes from deep subsurface aquifer revealed its physiology and ecological role.</title>
        <authorList>
            <person name="Kadnikov V.V."/>
            <person name="Mardanov A.V."/>
            <person name="Beletsky A.V."/>
            <person name="Karnachuk O.V."/>
            <person name="Ravin N.V."/>
        </authorList>
    </citation>
    <scope>NUCLEOTIDE SEQUENCE [LARGE SCALE GENOMIC DNA]</scope>
    <source>
        <strain evidence="3">BY38</strain>
    </source>
</reference>
<accession>A0A3E2BQB4</accession>
<evidence type="ECO:0000256" key="1">
    <source>
        <dbReference type="ARBA" id="ARBA00010364"/>
    </source>
</evidence>
<dbReference type="Proteomes" id="UP000257323">
    <property type="component" value="Unassembled WGS sequence"/>
</dbReference>
<protein>
    <recommendedName>
        <fullName evidence="2">UPF0235 protein OP8BY_0833</fullName>
    </recommendedName>
</protein>
<comment type="similarity">
    <text evidence="1 2">Belongs to the UPF0235 family.</text>
</comment>
<dbReference type="EMBL" id="QUAH01000001">
    <property type="protein sequence ID" value="RFT16891.1"/>
    <property type="molecule type" value="Genomic_DNA"/>
</dbReference>
<dbReference type="InterPro" id="IPR003746">
    <property type="entry name" value="DUF167"/>
</dbReference>
<sequence>MAKTILTVRVQPKASKREIVPITATEFRVRLTSAPEKGRANRELLELLSEHLDLPLSRLKIVRGEKSRVKLVEIS</sequence>
<dbReference type="GO" id="GO:0005737">
    <property type="term" value="C:cytoplasm"/>
    <property type="evidence" value="ECO:0007669"/>
    <property type="project" value="TreeGrafter"/>
</dbReference>